<evidence type="ECO:0000313" key="1">
    <source>
        <dbReference type="EMBL" id="MDN3294928.1"/>
    </source>
</evidence>
<accession>A0ABT7Z5Z9</accession>
<name>A0ABT7Z5Z9_9ACTN</name>
<reference evidence="1" key="1">
    <citation type="submission" date="2023-06" db="EMBL/GenBank/DDBJ databases">
        <title>WGS-Sequencing of Streptomyces ficellus isolate 21 collected from sand in Gara Djebilet Iron Mine in Algeria.</title>
        <authorList>
            <person name="Zegers G.P."/>
            <person name="Gomez A."/>
            <person name="Gueddou A."/>
            <person name="Zahara A.F."/>
            <person name="Worth M."/>
            <person name="Sevigny J.L."/>
            <person name="Tisa L."/>
        </authorList>
    </citation>
    <scope>NUCLEOTIDE SEQUENCE</scope>
    <source>
        <strain evidence="1">AS11</strain>
    </source>
</reference>
<comment type="caution">
    <text evidence="1">The sequence shown here is derived from an EMBL/GenBank/DDBJ whole genome shotgun (WGS) entry which is preliminary data.</text>
</comment>
<gene>
    <name evidence="1" type="ORF">QWM81_12875</name>
</gene>
<dbReference type="EMBL" id="JAUEPL010000015">
    <property type="protein sequence ID" value="MDN3294928.1"/>
    <property type="molecule type" value="Genomic_DNA"/>
</dbReference>
<dbReference type="Proteomes" id="UP001174050">
    <property type="component" value="Unassembled WGS sequence"/>
</dbReference>
<dbReference type="RefSeq" id="WP_290111964.1">
    <property type="nucleotide sequence ID" value="NZ_JAUEPL010000015.1"/>
</dbReference>
<organism evidence="1 2">
    <name type="scientific">Streptomyces ficellus</name>
    <dbReference type="NCBI Taxonomy" id="1977088"/>
    <lineage>
        <taxon>Bacteria</taxon>
        <taxon>Bacillati</taxon>
        <taxon>Actinomycetota</taxon>
        <taxon>Actinomycetes</taxon>
        <taxon>Kitasatosporales</taxon>
        <taxon>Streptomycetaceae</taxon>
        <taxon>Streptomyces</taxon>
    </lineage>
</organism>
<keyword evidence="2" id="KW-1185">Reference proteome</keyword>
<proteinExistence type="predicted"/>
<evidence type="ECO:0000313" key="2">
    <source>
        <dbReference type="Proteomes" id="UP001174050"/>
    </source>
</evidence>
<sequence>MDAYEQARALLNAVIAAYSGRISTAPSPEAARALREERAPLLAERDALTADDRIRIAEIIREMPARLARVREGDAGE</sequence>
<protein>
    <submittedName>
        <fullName evidence="1">Uncharacterized protein</fullName>
    </submittedName>
</protein>